<evidence type="ECO:0000256" key="13">
    <source>
        <dbReference type="ARBA" id="ARBA00023098"/>
    </source>
</evidence>
<evidence type="ECO:0000256" key="19">
    <source>
        <dbReference type="ARBA" id="ARBA00039107"/>
    </source>
</evidence>
<dbReference type="GO" id="GO:0005576">
    <property type="term" value="C:extracellular region"/>
    <property type="evidence" value="ECO:0007669"/>
    <property type="project" value="UniProtKB-SubCell"/>
</dbReference>
<comment type="catalytic activity">
    <reaction evidence="28">
        <text>a ganglioside GA1 (d18:1(4E)) + CMP-N-acetyl-beta-neuraminate = a ganglioside GM1b (d18:1(4E)) + CMP + H(+)</text>
        <dbReference type="Rhea" id="RHEA:47560"/>
        <dbReference type="ChEBI" id="CHEBI:15378"/>
        <dbReference type="ChEBI" id="CHEBI:27938"/>
        <dbReference type="ChEBI" id="CHEBI:57812"/>
        <dbReference type="ChEBI" id="CHEBI:60377"/>
        <dbReference type="ChEBI" id="CHEBI:78568"/>
    </reaction>
    <physiologicalReaction direction="left-to-right" evidence="28">
        <dbReference type="Rhea" id="RHEA:47561"/>
    </physiologicalReaction>
</comment>
<evidence type="ECO:0000256" key="37">
    <source>
        <dbReference type="ARBA" id="ARBA00082805"/>
    </source>
</evidence>
<comment type="catalytic activity">
    <reaction evidence="17">
        <text>a beta-D-galactosyl-(1-&gt;3)-N-acetyl-alpha-D-galactosaminyl derivative + CMP-N-acetyl-beta-neuraminate = an N-acetyl-alpha-neuraminyl-(2-&gt;3)-beta-D-galactosyl-(1-&gt;3)-N-acetyl-alpha-D-galactosaminyl derivative + CMP + H(+)</text>
        <dbReference type="Rhea" id="RHEA:21616"/>
        <dbReference type="ChEBI" id="CHEBI:15378"/>
        <dbReference type="ChEBI" id="CHEBI:57812"/>
        <dbReference type="ChEBI" id="CHEBI:60377"/>
        <dbReference type="ChEBI" id="CHEBI:133470"/>
        <dbReference type="ChEBI" id="CHEBI:139596"/>
        <dbReference type="EC" id="2.4.3.4"/>
    </reaction>
    <physiologicalReaction direction="left-to-right" evidence="17">
        <dbReference type="Rhea" id="RHEA:21617"/>
    </physiologicalReaction>
</comment>
<evidence type="ECO:0000256" key="38">
    <source>
        <dbReference type="PIRSR" id="PIRSR005557-2"/>
    </source>
</evidence>
<dbReference type="GO" id="GO:0006629">
    <property type="term" value="P:lipid metabolic process"/>
    <property type="evidence" value="ECO:0007669"/>
    <property type="project" value="UniProtKB-KW"/>
</dbReference>
<comment type="similarity">
    <text evidence="5">Belongs to the glycosyltransferase 29 family.</text>
</comment>
<comment type="catalytic activity">
    <reaction evidence="29">
        <text>a ganglioside GM1 (d18:1(4E)) + CMP-N-acetyl-beta-neuraminate = a ganglioside GD1a (d18:1(4E)) + CMP + H(+)</text>
        <dbReference type="Rhea" id="RHEA:18021"/>
        <dbReference type="ChEBI" id="CHEBI:15378"/>
        <dbReference type="ChEBI" id="CHEBI:57812"/>
        <dbReference type="ChEBI" id="CHEBI:60377"/>
        <dbReference type="ChEBI" id="CHEBI:77709"/>
        <dbReference type="ChEBI" id="CHEBI:78445"/>
        <dbReference type="EC" id="2.4.3.2"/>
    </reaction>
    <physiologicalReaction direction="left-to-right" evidence="29">
        <dbReference type="Rhea" id="RHEA:18022"/>
    </physiologicalReaction>
</comment>
<evidence type="ECO:0000256" key="1">
    <source>
        <dbReference type="ARBA" id="ARBA00004447"/>
    </source>
</evidence>
<dbReference type="PANTHER" id="PTHR46032">
    <property type="entry name" value="ALPHA-2,3-SIALYLTRANSFERASE ST3GAL I ISOFORM X1"/>
    <property type="match status" value="1"/>
</dbReference>
<dbReference type="EC" id="2.4.3.2" evidence="18"/>
<proteinExistence type="inferred from homology"/>
<evidence type="ECO:0000256" key="14">
    <source>
        <dbReference type="ARBA" id="ARBA00023136"/>
    </source>
</evidence>
<evidence type="ECO:0000256" key="18">
    <source>
        <dbReference type="ARBA" id="ARBA00039106"/>
    </source>
</evidence>
<dbReference type="InterPro" id="IPR051757">
    <property type="entry name" value="Beta-gal_alpha2-3_sialyltrans"/>
</dbReference>
<dbReference type="Pfam" id="PF00777">
    <property type="entry name" value="Glyco_transf_29"/>
    <property type="match status" value="1"/>
</dbReference>
<evidence type="ECO:0000256" key="15">
    <source>
        <dbReference type="ARBA" id="ARBA00023157"/>
    </source>
</evidence>
<evidence type="ECO:0000256" key="7">
    <source>
        <dbReference type="ARBA" id="ARBA00022676"/>
    </source>
</evidence>
<evidence type="ECO:0000256" key="4">
    <source>
        <dbReference type="ARBA" id="ARBA00004934"/>
    </source>
</evidence>
<evidence type="ECO:0000256" key="3">
    <source>
        <dbReference type="ARBA" id="ARBA00004922"/>
    </source>
</evidence>
<dbReference type="CDD" id="cd23966">
    <property type="entry name" value="GT29_ST3GAL1_2"/>
    <property type="match status" value="1"/>
</dbReference>
<dbReference type="GO" id="GO:0047288">
    <property type="term" value="F:beta-D-galactosyl-(1-&gt;3)-N-acetyl-beta-D-galactosaminide alpha-2,3- sialyltransferase"/>
    <property type="evidence" value="ECO:0007669"/>
    <property type="project" value="UniProtKB-EC"/>
</dbReference>
<evidence type="ECO:0000256" key="11">
    <source>
        <dbReference type="ARBA" id="ARBA00022989"/>
    </source>
</evidence>
<evidence type="ECO:0000313" key="40">
    <source>
        <dbReference type="Proteomes" id="UP000823561"/>
    </source>
</evidence>
<comment type="pathway">
    <text evidence="3">Protein modification; protein glycosylation.</text>
</comment>
<comment type="caution">
    <text evidence="39">The sequence shown here is derived from an EMBL/GenBank/DDBJ whole genome shotgun (WGS) entry which is preliminary data.</text>
</comment>
<keyword evidence="10" id="KW-0735">Signal-anchor</keyword>
<keyword evidence="9" id="KW-0812">Transmembrane</keyword>
<keyword evidence="6" id="KW-0964">Secreted</keyword>
<evidence type="ECO:0000256" key="2">
    <source>
        <dbReference type="ARBA" id="ARBA00004613"/>
    </source>
</evidence>
<evidence type="ECO:0000313" key="39">
    <source>
        <dbReference type="EMBL" id="KAG5282954.1"/>
    </source>
</evidence>
<keyword evidence="12" id="KW-0333">Golgi apparatus</keyword>
<evidence type="ECO:0000256" key="8">
    <source>
        <dbReference type="ARBA" id="ARBA00022679"/>
    </source>
</evidence>
<evidence type="ECO:0000256" key="31">
    <source>
        <dbReference type="ARBA" id="ARBA00047509"/>
    </source>
</evidence>
<dbReference type="InterPro" id="IPR001675">
    <property type="entry name" value="Glyco_trans_29"/>
</dbReference>
<dbReference type="GO" id="GO:0003836">
    <property type="term" value="F:beta-galactoside (CMP) alpha-2,3-sialyltransferase activity"/>
    <property type="evidence" value="ECO:0007669"/>
    <property type="project" value="UniProtKB-EC"/>
</dbReference>
<evidence type="ECO:0000256" key="33">
    <source>
        <dbReference type="ARBA" id="ARBA00062545"/>
    </source>
</evidence>
<dbReference type="GO" id="GO:0032580">
    <property type="term" value="C:Golgi cisterna membrane"/>
    <property type="evidence" value="ECO:0007669"/>
    <property type="project" value="UniProtKB-SubCell"/>
</dbReference>
<comment type="subunit">
    <text evidence="33">Homodimer; disulfide-linked. Homodimer formation occurs in the endoplasmic reticulum.</text>
</comment>
<keyword evidence="15" id="KW-1015">Disulfide bond</keyword>
<comment type="subcellular location">
    <subcellularLocation>
        <location evidence="1">Golgi apparatus</location>
        <location evidence="1">Golgi stack membrane</location>
        <topology evidence="1">Single-pass type II membrane protein</topology>
    </subcellularLocation>
    <subcellularLocation>
        <location evidence="2">Secreted</location>
    </subcellularLocation>
</comment>
<dbReference type="GO" id="GO:0097503">
    <property type="term" value="P:sialylation"/>
    <property type="evidence" value="ECO:0007669"/>
    <property type="project" value="TreeGrafter"/>
</dbReference>
<evidence type="ECO:0000256" key="30">
    <source>
        <dbReference type="ARBA" id="ARBA00043816"/>
    </source>
</evidence>
<evidence type="ECO:0000256" key="26">
    <source>
        <dbReference type="ARBA" id="ARBA00042990"/>
    </source>
</evidence>
<keyword evidence="8" id="KW-0808">Transferase</keyword>
<keyword evidence="13" id="KW-0443">Lipid metabolism</keyword>
<comment type="catalytic activity">
    <reaction evidence="30">
        <text>a ganglioside GA1 + CMP-N-acetyl-beta-neuraminate = a ganglioside GM1b + CMP + H(+)</text>
        <dbReference type="Rhea" id="RHEA:48244"/>
        <dbReference type="ChEBI" id="CHEBI:15378"/>
        <dbReference type="ChEBI" id="CHEBI:57812"/>
        <dbReference type="ChEBI" id="CHEBI:60377"/>
        <dbReference type="ChEBI" id="CHEBI:88069"/>
        <dbReference type="ChEBI" id="CHEBI:90151"/>
    </reaction>
    <physiologicalReaction direction="left-to-right" evidence="30">
        <dbReference type="Rhea" id="RHEA:48245"/>
    </physiologicalReaction>
</comment>
<comment type="catalytic activity">
    <reaction evidence="32">
        <text>a globoside GalGb4Cer + CMP-N-acetyl-beta-neuraminate = a globoside MSGG + CMP + H(+)</text>
        <dbReference type="Rhea" id="RHEA:65372"/>
        <dbReference type="ChEBI" id="CHEBI:15378"/>
        <dbReference type="ChEBI" id="CHEBI:57812"/>
        <dbReference type="ChEBI" id="CHEBI:60377"/>
        <dbReference type="ChEBI" id="CHEBI:140623"/>
        <dbReference type="ChEBI" id="CHEBI:140691"/>
    </reaction>
    <physiologicalReaction direction="left-to-right" evidence="32">
        <dbReference type="Rhea" id="RHEA:65373"/>
    </physiologicalReaction>
</comment>
<dbReference type="InterPro" id="IPR038578">
    <property type="entry name" value="GT29-like_sf"/>
</dbReference>
<protein>
    <recommendedName>
        <fullName evidence="20">CMP-N-acetylneuraminate-beta-galactosamide-alpha-2,3-sialyltransferase 1</fullName>
        <ecNumber evidence="18">2.4.3.2</ecNumber>
        <ecNumber evidence="19">2.4.3.4</ecNumber>
    </recommendedName>
    <alternativeName>
        <fullName evidence="34">CMP-N-acetylneuraminate-beta-galactosamide-alpha-2,3-sialyltransferase 2</fullName>
    </alternativeName>
    <alternativeName>
        <fullName evidence="27">Gal-NAc6S</fullName>
    </alternativeName>
    <alternativeName>
        <fullName evidence="24">Gal-beta-1,3-GalNAc-alpha-2,3-sialyltransferase</fullName>
    </alternativeName>
    <alternativeName>
        <fullName evidence="26">Monosialoganglioside sialyltransferase</fullName>
    </alternativeName>
    <alternativeName>
        <fullName evidence="22">ST3Gal I</fullName>
    </alternativeName>
    <alternativeName>
        <fullName evidence="35">ST3Gal II</fullName>
    </alternativeName>
    <alternativeName>
        <fullName evidence="23">ST3GalA.1</fullName>
    </alternativeName>
    <alternativeName>
        <fullName evidence="36">ST3GalA.2</fullName>
    </alternativeName>
    <alternativeName>
        <fullName evidence="21">ST3O</fullName>
    </alternativeName>
    <alternativeName>
        <fullName evidence="25">Sialyltransferase 4A</fullName>
    </alternativeName>
    <alternativeName>
        <fullName evidence="37">Sialyltransferase 4B</fullName>
    </alternativeName>
</protein>
<evidence type="ECO:0000256" key="25">
    <source>
        <dbReference type="ARBA" id="ARBA00042682"/>
    </source>
</evidence>
<keyword evidence="7" id="KW-0328">Glycosyltransferase</keyword>
<dbReference type="PANTHER" id="PTHR46032:SF6">
    <property type="entry name" value="CMP-N-ACETYLNEURAMINATE-BETA-GALACTOSAMIDE-ALPHA-2,3-SIALYLTRANSFERASE 1"/>
    <property type="match status" value="1"/>
</dbReference>
<comment type="catalytic activity">
    <reaction evidence="31">
        <text>ganglioside GM1 (d18:1(4E)/18:0) + CMP-N-acetyl-beta-neuraminate = ganglioside GD1a (18:1(4E)/18:0) + CMP + H(+)</text>
        <dbReference type="Rhea" id="RHEA:48248"/>
        <dbReference type="ChEBI" id="CHEBI:15378"/>
        <dbReference type="ChEBI" id="CHEBI:57812"/>
        <dbReference type="ChEBI" id="CHEBI:60377"/>
        <dbReference type="ChEBI" id="CHEBI:73110"/>
        <dbReference type="ChEBI" id="CHEBI:90153"/>
    </reaction>
    <physiologicalReaction direction="left-to-right" evidence="31">
        <dbReference type="Rhea" id="RHEA:48249"/>
    </physiologicalReaction>
</comment>
<evidence type="ECO:0000256" key="5">
    <source>
        <dbReference type="ARBA" id="ARBA00006003"/>
    </source>
</evidence>
<comment type="pathway">
    <text evidence="4">Glycolipid biosynthesis.</text>
</comment>
<feature type="disulfide bond" evidence="38">
    <location>
        <begin position="120"/>
        <end position="259"/>
    </location>
</feature>
<reference evidence="39" key="1">
    <citation type="submission" date="2020-10" db="EMBL/GenBank/DDBJ databases">
        <title>Chromosome-scale genome assembly of the Allis shad, Alosa alosa.</title>
        <authorList>
            <person name="Margot Z."/>
            <person name="Christophe K."/>
            <person name="Cabau C."/>
            <person name="Louis A."/>
            <person name="Berthelot C."/>
            <person name="Parey E."/>
            <person name="Roest Crollius H."/>
            <person name="Montfort J."/>
            <person name="Robinson-Rechavi M."/>
            <person name="Bucao C."/>
            <person name="Bouchez O."/>
            <person name="Gislard M."/>
            <person name="Lluch J."/>
            <person name="Milhes M."/>
            <person name="Lampietro C."/>
            <person name="Lopez Roques C."/>
            <person name="Donnadieu C."/>
            <person name="Braasch I."/>
            <person name="Desvignes T."/>
            <person name="Postlethwait J."/>
            <person name="Bobe J."/>
            <person name="Guiguen Y."/>
        </authorList>
    </citation>
    <scope>NUCLEOTIDE SEQUENCE</scope>
    <source>
        <strain evidence="39">M-15738</strain>
        <tissue evidence="39">Blood</tissue>
    </source>
</reference>
<dbReference type="Proteomes" id="UP000823561">
    <property type="component" value="Chromosome 3"/>
</dbReference>
<dbReference type="AlphaFoldDB" id="A0AAV6H8L7"/>
<evidence type="ECO:0000256" key="16">
    <source>
        <dbReference type="ARBA" id="ARBA00023180"/>
    </source>
</evidence>
<evidence type="ECO:0000256" key="36">
    <source>
        <dbReference type="ARBA" id="ARBA00081332"/>
    </source>
</evidence>
<dbReference type="EMBL" id="JADWDJ010000003">
    <property type="protein sequence ID" value="KAG5282954.1"/>
    <property type="molecule type" value="Genomic_DNA"/>
</dbReference>
<evidence type="ECO:0000256" key="22">
    <source>
        <dbReference type="ARBA" id="ARBA00041997"/>
    </source>
</evidence>
<dbReference type="EC" id="2.4.3.4" evidence="19"/>
<evidence type="ECO:0000256" key="34">
    <source>
        <dbReference type="ARBA" id="ARBA00072809"/>
    </source>
</evidence>
<dbReference type="PIRSF" id="PIRSF005557">
    <property type="entry name" value="Sialyl_trans"/>
    <property type="match status" value="1"/>
</dbReference>
<dbReference type="InterPro" id="IPR012163">
    <property type="entry name" value="Sialyl_trans"/>
</dbReference>
<evidence type="ECO:0000256" key="32">
    <source>
        <dbReference type="ARBA" id="ARBA00052027"/>
    </source>
</evidence>
<evidence type="ECO:0000256" key="17">
    <source>
        <dbReference type="ARBA" id="ARBA00036292"/>
    </source>
</evidence>
<evidence type="ECO:0000256" key="35">
    <source>
        <dbReference type="ARBA" id="ARBA00081228"/>
    </source>
</evidence>
<evidence type="ECO:0000256" key="10">
    <source>
        <dbReference type="ARBA" id="ARBA00022968"/>
    </source>
</evidence>
<keyword evidence="11" id="KW-1133">Transmembrane helix</keyword>
<organism evidence="39 40">
    <name type="scientific">Alosa alosa</name>
    <name type="common">allis shad</name>
    <dbReference type="NCBI Taxonomy" id="278164"/>
    <lineage>
        <taxon>Eukaryota</taxon>
        <taxon>Metazoa</taxon>
        <taxon>Chordata</taxon>
        <taxon>Craniata</taxon>
        <taxon>Vertebrata</taxon>
        <taxon>Euteleostomi</taxon>
        <taxon>Actinopterygii</taxon>
        <taxon>Neopterygii</taxon>
        <taxon>Teleostei</taxon>
        <taxon>Clupei</taxon>
        <taxon>Clupeiformes</taxon>
        <taxon>Clupeoidei</taxon>
        <taxon>Clupeidae</taxon>
        <taxon>Alosa</taxon>
    </lineage>
</organism>
<evidence type="ECO:0000256" key="24">
    <source>
        <dbReference type="ARBA" id="ARBA00042448"/>
    </source>
</evidence>
<dbReference type="FunFam" id="3.90.1480.20:FF:000002">
    <property type="entry name" value="CMP-N-acetylneuraminate-beta-galactosamide- alpha-2,3-sialyltransferase 2"/>
    <property type="match status" value="1"/>
</dbReference>
<evidence type="ECO:0000256" key="6">
    <source>
        <dbReference type="ARBA" id="ARBA00022525"/>
    </source>
</evidence>
<keyword evidence="40" id="KW-1185">Reference proteome</keyword>
<name>A0AAV6H8L7_9TELE</name>
<evidence type="ECO:0000256" key="27">
    <source>
        <dbReference type="ARBA" id="ARBA00042991"/>
    </source>
</evidence>
<accession>A0AAV6H8L7</accession>
<keyword evidence="14" id="KW-0472">Membrane</keyword>
<evidence type="ECO:0000256" key="28">
    <source>
        <dbReference type="ARBA" id="ARBA00043673"/>
    </source>
</evidence>
<dbReference type="Gene3D" id="3.90.1480.20">
    <property type="entry name" value="Glycosyl transferase family 29"/>
    <property type="match status" value="1"/>
</dbReference>
<evidence type="ECO:0000256" key="12">
    <source>
        <dbReference type="ARBA" id="ARBA00023034"/>
    </source>
</evidence>
<keyword evidence="16" id="KW-0325">Glycoprotein</keyword>
<gene>
    <name evidence="39" type="ORF">AALO_G00036600</name>
</gene>
<evidence type="ECO:0000256" key="20">
    <source>
        <dbReference type="ARBA" id="ARBA00040101"/>
    </source>
</evidence>
<evidence type="ECO:0000256" key="23">
    <source>
        <dbReference type="ARBA" id="ARBA00042022"/>
    </source>
</evidence>
<evidence type="ECO:0000256" key="29">
    <source>
        <dbReference type="ARBA" id="ARBA00043773"/>
    </source>
</evidence>
<evidence type="ECO:0000256" key="9">
    <source>
        <dbReference type="ARBA" id="ARBA00022692"/>
    </source>
</evidence>
<evidence type="ECO:0000256" key="21">
    <source>
        <dbReference type="ARBA" id="ARBA00041507"/>
    </source>
</evidence>
<sequence>MSWRALRKPATVTSLSIILCIVLYWQSTNIHRQTTSCACGSCPKQNEDEGSWFSKRFNASFHPLMSSNSSVLSEKASKWWKRLQPRKGQPNYGEVVEKLFQIIPDKEYYRGTSPDRCRVCSVVGNSGNLKKSHYGRLIDASDFVIRINKGPTKGFEQDVGSKTTHRIIYPESAVDVDNSTHLVLVAFKPLDLEWLLNVFTTHRVRHTYTHVKSTIKANTSMVMVFNPSFMQYVHEAWLKKQGPQPSTGFLAVVFALHICDQVRVFGFGADKDGTWDHYFERIRPSFKTGQHKGTLEYDMIRELDKRHQIEMYRGW</sequence>